<accession>A0A1M6G9Y2</accession>
<sequence length="257" mass="28231">MSRRWLNLSVAVLLGLLGALASQSASAEVDVYTTPGEHTVNGRQWQTTCSKYSSNVDRCRTEIWATTVAFDGRSYVESTGWAFNNLTYKPSSRATWQEWNPLVTPGTHIVDGRTWKTECDSSWTGTNGCRSQLVATVVEKTAEGYRTTNKFVFNNIVHITPVACPVTQAQVRTATGVNDTVVQSCERSAEANTWAAADFVVTHPSGEQYYSTAFFRLSGGEWAYAAHAGADPSTICEWVGRVKVPTDLRDHVPYCAA</sequence>
<dbReference type="EMBL" id="FQZG01000025">
    <property type="protein sequence ID" value="SHJ06776.1"/>
    <property type="molecule type" value="Genomic_DNA"/>
</dbReference>
<dbReference type="OrthoDB" id="3733883at2"/>
<name>A0A1M6G9Y2_9ACTN</name>
<proteinExistence type="predicted"/>
<feature type="signal peptide" evidence="1">
    <location>
        <begin position="1"/>
        <end position="27"/>
    </location>
</feature>
<evidence type="ECO:0000313" key="2">
    <source>
        <dbReference type="EMBL" id="SHJ06776.1"/>
    </source>
</evidence>
<evidence type="ECO:0008006" key="4">
    <source>
        <dbReference type="Google" id="ProtNLM"/>
    </source>
</evidence>
<dbReference type="Proteomes" id="UP000184512">
    <property type="component" value="Unassembled WGS sequence"/>
</dbReference>
<dbReference type="STRING" id="1123357.SAMN02745244_01651"/>
<keyword evidence="3" id="KW-1185">Reference proteome</keyword>
<evidence type="ECO:0000256" key="1">
    <source>
        <dbReference type="SAM" id="SignalP"/>
    </source>
</evidence>
<dbReference type="AlphaFoldDB" id="A0A1M6G9Y2"/>
<gene>
    <name evidence="2" type="ORF">SAMN02745244_01651</name>
</gene>
<reference evidence="3" key="1">
    <citation type="submission" date="2016-11" db="EMBL/GenBank/DDBJ databases">
        <authorList>
            <person name="Varghese N."/>
            <person name="Submissions S."/>
        </authorList>
    </citation>
    <scope>NUCLEOTIDE SEQUENCE [LARGE SCALE GENOMIC DNA]</scope>
    <source>
        <strain evidence="3">DSM 12906</strain>
    </source>
</reference>
<keyword evidence="1" id="KW-0732">Signal</keyword>
<organism evidence="2 3">
    <name type="scientific">Tessaracoccus bendigoensis DSM 12906</name>
    <dbReference type="NCBI Taxonomy" id="1123357"/>
    <lineage>
        <taxon>Bacteria</taxon>
        <taxon>Bacillati</taxon>
        <taxon>Actinomycetota</taxon>
        <taxon>Actinomycetes</taxon>
        <taxon>Propionibacteriales</taxon>
        <taxon>Propionibacteriaceae</taxon>
        <taxon>Tessaracoccus</taxon>
    </lineage>
</organism>
<feature type="chain" id="PRO_5009917669" description="Secreted protein" evidence="1">
    <location>
        <begin position="28"/>
        <end position="257"/>
    </location>
</feature>
<evidence type="ECO:0000313" key="3">
    <source>
        <dbReference type="Proteomes" id="UP000184512"/>
    </source>
</evidence>
<protein>
    <recommendedName>
        <fullName evidence="4">Secreted protein</fullName>
    </recommendedName>
</protein>
<dbReference type="RefSeq" id="WP_073187041.1">
    <property type="nucleotide sequence ID" value="NZ_FQZG01000025.1"/>
</dbReference>